<dbReference type="Pfam" id="PF01992">
    <property type="entry name" value="vATP-synt_AC39"/>
    <property type="match status" value="1"/>
</dbReference>
<dbReference type="InterPro" id="IPR050873">
    <property type="entry name" value="V-ATPase_V0D/AC39_subunit"/>
</dbReference>
<sequence length="333" mass="39027">MPKEQEFLYASGRIRYLETKLLNKNLVDRLMEAESVEGVIKALGDTAYAEDFGEIDNIYEFEEVLENNLLKTLKTISDSIKDNRIIRYFTLKYDYHNLKVCVKGKIMGDLKKEYFSKLGLPAEHYIKLAYEEKSDELPKNIQDAFNKAMAIYEETLDPQQIDIYLDKVLFEELENIVEDIKDPFLEGYHKAFVDLLNIKTYVRVKNMNMDLRVLLKAFLPGGSIPVEFFEKKFQEPLEELAESLSSKDYYGIIKEGIENWMETKNLSHYEKLMDNYLINYLKKGLYKPFGIEPVIGYLGAKEHEIKVLRIILVGKINGIKEDFIEERLRELYV</sequence>
<dbReference type="Gene3D" id="1.10.132.50">
    <property type="entry name" value="ATP synthase (C/AC39) subunit, domain 3"/>
    <property type="match status" value="1"/>
</dbReference>
<dbReference type="PANTHER" id="PTHR38682">
    <property type="entry name" value="V-TYPE ATP SYNTHASE SUBUNIT C"/>
    <property type="match status" value="1"/>
</dbReference>
<dbReference type="SUPFAM" id="SSF103486">
    <property type="entry name" value="V-type ATP synthase subunit C"/>
    <property type="match status" value="1"/>
</dbReference>
<dbReference type="OrthoDB" id="1653at2"/>
<dbReference type="NCBIfam" id="NF002266">
    <property type="entry name" value="PRK01198.1-2"/>
    <property type="match status" value="1"/>
</dbReference>
<proteinExistence type="inferred from homology"/>
<evidence type="ECO:0000313" key="4">
    <source>
        <dbReference type="EMBL" id="KYO65392.1"/>
    </source>
</evidence>
<protein>
    <submittedName>
        <fullName evidence="4">V-type sodium ATPase subunit C</fullName>
    </submittedName>
</protein>
<keyword evidence="2" id="KW-0813">Transport</keyword>
<dbReference type="InterPro" id="IPR044911">
    <property type="entry name" value="V-type_ATPase_csu/dsu_dom_3"/>
</dbReference>
<dbReference type="GO" id="GO:0046961">
    <property type="term" value="F:proton-transporting ATPase activity, rotational mechanism"/>
    <property type="evidence" value="ECO:0007669"/>
    <property type="project" value="InterPro"/>
</dbReference>
<evidence type="ECO:0000313" key="5">
    <source>
        <dbReference type="Proteomes" id="UP000075737"/>
    </source>
</evidence>
<dbReference type="InterPro" id="IPR036079">
    <property type="entry name" value="ATPase_csu/dsu_sf"/>
</dbReference>
<accession>A0A162MDR6</accession>
<dbReference type="STRING" id="520767.ATZ99_16260"/>
<evidence type="ECO:0000256" key="1">
    <source>
        <dbReference type="ARBA" id="ARBA00006709"/>
    </source>
</evidence>
<dbReference type="PANTHER" id="PTHR38682:SF1">
    <property type="entry name" value="V-TYPE ATP SYNTHASE SUBUNIT C"/>
    <property type="match status" value="1"/>
</dbReference>
<gene>
    <name evidence="4" type="primary">ntpC</name>
    <name evidence="4" type="ORF">ATZ99_16260</name>
</gene>
<comment type="caution">
    <text evidence="4">The sequence shown here is derived from an EMBL/GenBank/DDBJ whole genome shotgun (WGS) entry which is preliminary data.</text>
</comment>
<evidence type="ECO:0000256" key="2">
    <source>
        <dbReference type="ARBA" id="ARBA00022448"/>
    </source>
</evidence>
<evidence type="ECO:0000256" key="3">
    <source>
        <dbReference type="ARBA" id="ARBA00023065"/>
    </source>
</evidence>
<dbReference type="AlphaFoldDB" id="A0A162MDR6"/>
<dbReference type="RefSeq" id="WP_068748748.1">
    <property type="nucleotide sequence ID" value="NZ_LOHZ01000035.1"/>
</dbReference>
<reference evidence="4 5" key="1">
    <citation type="submission" date="2015-12" db="EMBL/GenBank/DDBJ databases">
        <title>Draft genome of Thermovenabulum gondwanense isolated from a red thermophilic microbial mat colonisisng an outflow channel of a bore well.</title>
        <authorList>
            <person name="Patel B.K."/>
        </authorList>
    </citation>
    <scope>NUCLEOTIDE SEQUENCE [LARGE SCALE GENOMIC DNA]</scope>
    <source>
        <strain evidence="4 5">R270</strain>
    </source>
</reference>
<dbReference type="Proteomes" id="UP000075737">
    <property type="component" value="Unassembled WGS sequence"/>
</dbReference>
<dbReference type="Gene3D" id="1.20.1690.10">
    <property type="entry name" value="V-type ATP synthase subunit C domain"/>
    <property type="match status" value="2"/>
</dbReference>
<organism evidence="4 5">
    <name type="scientific">Thermovenabulum gondwanense</name>
    <dbReference type="NCBI Taxonomy" id="520767"/>
    <lineage>
        <taxon>Bacteria</taxon>
        <taxon>Bacillati</taxon>
        <taxon>Bacillota</taxon>
        <taxon>Clostridia</taxon>
        <taxon>Thermosediminibacterales</taxon>
        <taxon>Thermosediminibacteraceae</taxon>
        <taxon>Thermovenabulum</taxon>
    </lineage>
</organism>
<dbReference type="PATRIC" id="fig|520767.4.peg.1741"/>
<dbReference type="InterPro" id="IPR002843">
    <property type="entry name" value="ATPase_V0-cplx_csu/dsu"/>
</dbReference>
<keyword evidence="5" id="KW-1185">Reference proteome</keyword>
<name>A0A162MDR6_9FIRM</name>
<keyword evidence="3" id="KW-0406">Ion transport</keyword>
<comment type="similarity">
    <text evidence="1">Belongs to the V-ATPase V0D/AC39 subunit family.</text>
</comment>
<dbReference type="EMBL" id="LOHZ01000035">
    <property type="protein sequence ID" value="KYO65392.1"/>
    <property type="molecule type" value="Genomic_DNA"/>
</dbReference>
<dbReference type="InterPro" id="IPR035067">
    <property type="entry name" value="V-type_ATPase_csu/dsu"/>
</dbReference>